<reference evidence="1" key="1">
    <citation type="submission" date="2023-07" db="EMBL/GenBank/DDBJ databases">
        <title>draft genome sequence of fig (Ficus carica).</title>
        <authorList>
            <person name="Takahashi T."/>
            <person name="Nishimura K."/>
        </authorList>
    </citation>
    <scope>NUCLEOTIDE SEQUENCE</scope>
</reference>
<dbReference type="AlphaFoldDB" id="A0AA88DQ65"/>
<dbReference type="Proteomes" id="UP001187192">
    <property type="component" value="Unassembled WGS sequence"/>
</dbReference>
<comment type="caution">
    <text evidence="1">The sequence shown here is derived from an EMBL/GenBank/DDBJ whole genome shotgun (WGS) entry which is preliminary data.</text>
</comment>
<proteinExistence type="predicted"/>
<dbReference type="EMBL" id="BTGU01000087">
    <property type="protein sequence ID" value="GMN59475.1"/>
    <property type="molecule type" value="Genomic_DNA"/>
</dbReference>
<evidence type="ECO:0000313" key="1">
    <source>
        <dbReference type="EMBL" id="GMN59475.1"/>
    </source>
</evidence>
<gene>
    <name evidence="1" type="ORF">TIFTF001_028561</name>
</gene>
<name>A0AA88DQ65_FICCA</name>
<organism evidence="1 2">
    <name type="scientific">Ficus carica</name>
    <name type="common">Common fig</name>
    <dbReference type="NCBI Taxonomy" id="3494"/>
    <lineage>
        <taxon>Eukaryota</taxon>
        <taxon>Viridiplantae</taxon>
        <taxon>Streptophyta</taxon>
        <taxon>Embryophyta</taxon>
        <taxon>Tracheophyta</taxon>
        <taxon>Spermatophyta</taxon>
        <taxon>Magnoliopsida</taxon>
        <taxon>eudicotyledons</taxon>
        <taxon>Gunneridae</taxon>
        <taxon>Pentapetalae</taxon>
        <taxon>rosids</taxon>
        <taxon>fabids</taxon>
        <taxon>Rosales</taxon>
        <taxon>Moraceae</taxon>
        <taxon>Ficeae</taxon>
        <taxon>Ficus</taxon>
    </lineage>
</organism>
<accession>A0AA88DQ65</accession>
<sequence length="56" mass="5673">MRGVAWGGGDLGWEWGPEGNGGCRGWGGRQAGPGVGGLGVWSSASGCCRRQGIGRR</sequence>
<evidence type="ECO:0000313" key="2">
    <source>
        <dbReference type="Proteomes" id="UP001187192"/>
    </source>
</evidence>
<keyword evidence="2" id="KW-1185">Reference proteome</keyword>
<protein>
    <submittedName>
        <fullName evidence="1">Uncharacterized protein</fullName>
    </submittedName>
</protein>